<dbReference type="PANTHER" id="PTHR42953">
    <property type="entry name" value="HIGH-AFFINITY ZINC UPTAKE SYSTEM PROTEIN ZNUA-RELATED"/>
    <property type="match status" value="1"/>
</dbReference>
<dbReference type="SUPFAM" id="SSF53807">
    <property type="entry name" value="Helical backbone' metal receptor"/>
    <property type="match status" value="1"/>
</dbReference>
<keyword evidence="7" id="KW-1185">Reference proteome</keyword>
<dbReference type="InterPro" id="IPR006127">
    <property type="entry name" value="ZnuA-like"/>
</dbReference>
<evidence type="ECO:0000256" key="1">
    <source>
        <dbReference type="ARBA" id="ARBA00011028"/>
    </source>
</evidence>
<organism evidence="6 7">
    <name type="scientific">Photobacterium alginatilyticum</name>
    <dbReference type="NCBI Taxonomy" id="1775171"/>
    <lineage>
        <taxon>Bacteria</taxon>
        <taxon>Pseudomonadati</taxon>
        <taxon>Pseudomonadota</taxon>
        <taxon>Gammaproteobacteria</taxon>
        <taxon>Vibrionales</taxon>
        <taxon>Vibrionaceae</taxon>
        <taxon>Photobacterium</taxon>
    </lineage>
</organism>
<dbReference type="InterPro" id="IPR050492">
    <property type="entry name" value="Bact_metal-bind_prot9"/>
</dbReference>
<keyword evidence="3" id="KW-0813">Transport</keyword>
<keyword evidence="5" id="KW-0406">Ion transport</keyword>
<keyword evidence="5" id="KW-0862">Zinc</keyword>
<comment type="similarity">
    <text evidence="1">Belongs to the bacterial solute-binding protein 9 family.</text>
</comment>
<keyword evidence="5" id="KW-0864">Zinc transport</keyword>
<dbReference type="Gene3D" id="3.40.50.1980">
    <property type="entry name" value="Nitrogenase molybdenum iron protein domain"/>
    <property type="match status" value="2"/>
</dbReference>
<name>A0ABW9YLP6_9GAMM</name>
<sequence length="327" mass="36962">MVNCVNERRTTHMEHQLIVLICLITALSGCEPSDTGSETESSLASRTKPLIMVSNNPLYYFATELAGNNIDVQFPIDTTGDPASWRPTAQHITEFQQADLIVLNGAGYESWLTTVSLPTTKLFNTSKSFQREWIPIEGGVTHSHGLEGEHNHRGYAITTWMDMLQASQQVNNMGEELIQRWPEQAAGFESRLAVLQQQLLLLDTRFQQQLSRLEGESVIFSHPVYQYFQRRYQVNGSSLHWEPDQAPTDAQWQELQQMLAEKPVRIMIWEGEPMAETRRRLDNLGIHSVVISPAANTSAKGDWLTVQSANIDRLAELLDSLLETAKL</sequence>
<evidence type="ECO:0000256" key="4">
    <source>
        <dbReference type="ARBA" id="ARBA00022729"/>
    </source>
</evidence>
<evidence type="ECO:0000256" key="3">
    <source>
        <dbReference type="ARBA" id="ARBA00022448"/>
    </source>
</evidence>
<keyword evidence="4" id="KW-0732">Signal</keyword>
<accession>A0ABW9YLP6</accession>
<dbReference type="EMBL" id="RSEJ01000023">
    <property type="protein sequence ID" value="NBI54787.1"/>
    <property type="molecule type" value="Genomic_DNA"/>
</dbReference>
<evidence type="ECO:0000313" key="6">
    <source>
        <dbReference type="EMBL" id="NBI54787.1"/>
    </source>
</evidence>
<protein>
    <recommendedName>
        <fullName evidence="2">High-affinity zinc uptake system protein ZnuA</fullName>
    </recommendedName>
</protein>
<proteinExistence type="inferred from homology"/>
<comment type="caution">
    <text evidence="6">The sequence shown here is derived from an EMBL/GenBank/DDBJ whole genome shotgun (WGS) entry which is preliminary data.</text>
</comment>
<dbReference type="PANTHER" id="PTHR42953:SF3">
    <property type="entry name" value="HIGH-AFFINITY ZINC UPTAKE SYSTEM PROTEIN ZNUA"/>
    <property type="match status" value="1"/>
</dbReference>
<evidence type="ECO:0000256" key="5">
    <source>
        <dbReference type="ARBA" id="ARBA00022906"/>
    </source>
</evidence>
<evidence type="ECO:0000313" key="7">
    <source>
        <dbReference type="Proteomes" id="UP000738517"/>
    </source>
</evidence>
<dbReference type="Proteomes" id="UP000738517">
    <property type="component" value="Unassembled WGS sequence"/>
</dbReference>
<gene>
    <name evidence="6" type="ORF">EIZ48_19915</name>
</gene>
<reference evidence="6 7" key="1">
    <citation type="journal article" date="2017" name="Int. J. Syst. Evol. Microbiol.">
        <title>Photobacterium alginatilyticum sp. nov., a marine bacterium isolated from bottom seawater.</title>
        <authorList>
            <person name="Wang X."/>
            <person name="Wang Y."/>
            <person name="Yang X."/>
            <person name="Sun H."/>
            <person name="Li B."/>
            <person name="Zhang X.H."/>
        </authorList>
    </citation>
    <scope>NUCLEOTIDE SEQUENCE [LARGE SCALE GENOMIC DNA]</scope>
    <source>
        <strain evidence="6 7">P03D4</strain>
    </source>
</reference>
<evidence type="ECO:0000256" key="2">
    <source>
        <dbReference type="ARBA" id="ARBA00015915"/>
    </source>
</evidence>
<dbReference type="Pfam" id="PF01297">
    <property type="entry name" value="ZnuA"/>
    <property type="match status" value="1"/>
</dbReference>